<dbReference type="AlphaFoldDB" id="A0A0J0YT13"/>
<dbReference type="InterPro" id="IPR036249">
    <property type="entry name" value="Thioredoxin-like_sf"/>
</dbReference>
<dbReference type="STRING" id="1470200.PL75_03465"/>
<dbReference type="CDD" id="cd02980">
    <property type="entry name" value="TRX_Fd_family"/>
    <property type="match status" value="1"/>
</dbReference>
<organism evidence="1 2">
    <name type="scientific">Neisseria arctica</name>
    <dbReference type="NCBI Taxonomy" id="1470200"/>
    <lineage>
        <taxon>Bacteria</taxon>
        <taxon>Pseudomonadati</taxon>
        <taxon>Pseudomonadota</taxon>
        <taxon>Betaproteobacteria</taxon>
        <taxon>Neisseriales</taxon>
        <taxon>Neisseriaceae</taxon>
        <taxon>Neisseria</taxon>
    </lineage>
</organism>
<dbReference type="OrthoDB" id="9800597at2"/>
<dbReference type="PATRIC" id="fig|1470200.3.peg.1806"/>
<dbReference type="Proteomes" id="UP000036027">
    <property type="component" value="Unassembled WGS sequence"/>
</dbReference>
<reference evidence="1 2" key="1">
    <citation type="submission" date="2014-11" db="EMBL/GenBank/DDBJ databases">
        <title>Genome of a novel goose pathogen.</title>
        <authorList>
            <person name="Hansen C.M."/>
            <person name="Hueffer K."/>
            <person name="Choi S.C."/>
        </authorList>
    </citation>
    <scope>NUCLEOTIDE SEQUENCE [LARGE SCALE GENOMIC DNA]</scope>
    <source>
        <strain evidence="1 2">KH1503</strain>
    </source>
</reference>
<gene>
    <name evidence="1" type="ORF">PL75_03465</name>
</gene>
<accession>A0A0J0YT13</accession>
<dbReference type="SUPFAM" id="SSF52833">
    <property type="entry name" value="Thioredoxin-like"/>
    <property type="match status" value="1"/>
</dbReference>
<evidence type="ECO:0000313" key="1">
    <source>
        <dbReference type="EMBL" id="KLT73290.1"/>
    </source>
</evidence>
<dbReference type="RefSeq" id="WP_047760523.1">
    <property type="nucleotide sequence ID" value="NZ_CP091510.1"/>
</dbReference>
<protein>
    <recommendedName>
        <fullName evidence="3">2Fe-2S ferredoxin</fullName>
    </recommendedName>
</protein>
<dbReference type="EMBL" id="JTDO01000004">
    <property type="protein sequence ID" value="KLT73290.1"/>
    <property type="molecule type" value="Genomic_DNA"/>
</dbReference>
<dbReference type="Gene3D" id="3.40.30.10">
    <property type="entry name" value="Glutaredoxin"/>
    <property type="match status" value="1"/>
</dbReference>
<name>A0A0J0YT13_9NEIS</name>
<proteinExistence type="predicted"/>
<evidence type="ECO:0000313" key="2">
    <source>
        <dbReference type="Proteomes" id="UP000036027"/>
    </source>
</evidence>
<evidence type="ECO:0008006" key="3">
    <source>
        <dbReference type="Google" id="ProtNLM"/>
    </source>
</evidence>
<sequence length="110" mass="12181">MSYFERHLFICTNARHDNCKQSCNDNGEGDAAVDFLKGRAKQQGLIGPGKLRISSTGCLGRCESGPAMVIYPEGRWYTYVDEEDLQDILSQDLAQGKAVERLLIDPPASE</sequence>
<comment type="caution">
    <text evidence="1">The sequence shown here is derived from an EMBL/GenBank/DDBJ whole genome shotgun (WGS) entry which is preliminary data.</text>
</comment>
<keyword evidence="2" id="KW-1185">Reference proteome</keyword>